<dbReference type="InterPro" id="IPR029030">
    <property type="entry name" value="Caspase-like_dom_sf"/>
</dbReference>
<comment type="caution">
    <text evidence="4">The sequence shown here is derived from an EMBL/GenBank/DDBJ whole genome shotgun (WGS) entry which is preliminary data.</text>
</comment>
<keyword evidence="1" id="KW-1133">Transmembrane helix</keyword>
<protein>
    <submittedName>
        <fullName evidence="4">Macrophage mannose receptor 1-like protein</fullName>
    </submittedName>
</protein>
<dbReference type="STRING" id="299467.A0A443S3C3"/>
<dbReference type="InterPro" id="IPR016186">
    <property type="entry name" value="C-type_lectin-like/link_sf"/>
</dbReference>
<keyword evidence="1" id="KW-0472">Membrane</keyword>
<gene>
    <name evidence="4" type="ORF">B4U80_11728</name>
</gene>
<dbReference type="InterPro" id="IPR001309">
    <property type="entry name" value="Pept_C14_p20"/>
</dbReference>
<keyword evidence="5" id="KW-1185">Reference proteome</keyword>
<dbReference type="AlphaFoldDB" id="A0A443S3C3"/>
<dbReference type="Proteomes" id="UP000288716">
    <property type="component" value="Unassembled WGS sequence"/>
</dbReference>
<dbReference type="InterPro" id="IPR016187">
    <property type="entry name" value="CTDL_fold"/>
</dbReference>
<keyword evidence="1" id="KW-0812">Transmembrane</keyword>
<feature type="domain" description="C-type lectin" evidence="2">
    <location>
        <begin position="216"/>
        <end position="335"/>
    </location>
</feature>
<keyword evidence="4" id="KW-0675">Receptor</keyword>
<dbReference type="Gene3D" id="3.10.100.10">
    <property type="entry name" value="Mannose-Binding Protein A, subunit A"/>
    <property type="match status" value="2"/>
</dbReference>
<feature type="non-terminal residue" evidence="4">
    <location>
        <position position="1"/>
    </location>
</feature>
<dbReference type="VEuPathDB" id="VectorBase:LDEU010069"/>
<dbReference type="InterPro" id="IPR050111">
    <property type="entry name" value="C-type_lectin/snaclec_domain"/>
</dbReference>
<evidence type="ECO:0000259" key="3">
    <source>
        <dbReference type="PROSITE" id="PS50208"/>
    </source>
</evidence>
<dbReference type="PANTHER" id="PTHR22803">
    <property type="entry name" value="MANNOSE, PHOSPHOLIPASE, LECTIN RECEPTOR RELATED"/>
    <property type="match status" value="1"/>
</dbReference>
<feature type="domain" description="Caspase family p20" evidence="3">
    <location>
        <begin position="5"/>
        <end position="37"/>
    </location>
</feature>
<feature type="non-terminal residue" evidence="4">
    <location>
        <position position="527"/>
    </location>
</feature>
<organism evidence="4 5">
    <name type="scientific">Leptotrombidium deliense</name>
    <dbReference type="NCBI Taxonomy" id="299467"/>
    <lineage>
        <taxon>Eukaryota</taxon>
        <taxon>Metazoa</taxon>
        <taxon>Ecdysozoa</taxon>
        <taxon>Arthropoda</taxon>
        <taxon>Chelicerata</taxon>
        <taxon>Arachnida</taxon>
        <taxon>Acari</taxon>
        <taxon>Acariformes</taxon>
        <taxon>Trombidiformes</taxon>
        <taxon>Prostigmata</taxon>
        <taxon>Anystina</taxon>
        <taxon>Parasitengona</taxon>
        <taxon>Trombiculoidea</taxon>
        <taxon>Trombiculidae</taxon>
        <taxon>Leptotrombidium</taxon>
    </lineage>
</organism>
<dbReference type="Gene3D" id="3.40.50.1460">
    <property type="match status" value="1"/>
</dbReference>
<dbReference type="SUPFAM" id="SSF56436">
    <property type="entry name" value="C-type lectin-like"/>
    <property type="match status" value="2"/>
</dbReference>
<dbReference type="CDD" id="cd00037">
    <property type="entry name" value="CLECT"/>
    <property type="match status" value="2"/>
</dbReference>
<evidence type="ECO:0000259" key="2">
    <source>
        <dbReference type="PROSITE" id="PS50041"/>
    </source>
</evidence>
<dbReference type="PROSITE" id="PS50208">
    <property type="entry name" value="CASPASE_P20"/>
    <property type="match status" value="1"/>
</dbReference>
<dbReference type="GO" id="GO:0004197">
    <property type="term" value="F:cysteine-type endopeptidase activity"/>
    <property type="evidence" value="ECO:0007669"/>
    <property type="project" value="InterPro"/>
</dbReference>
<dbReference type="PROSITE" id="PS50041">
    <property type="entry name" value="C_TYPE_LECTIN_2"/>
    <property type="match status" value="2"/>
</dbReference>
<name>A0A443S3C3_9ACAR</name>
<sequence>GRYYLYGSDDKQMKTRDIMDYFNDENCPFLKGKPKFIRFFDSEQIKYEDRTDEQIRVSNEMETVFDKSLDLKDHRQGGCHVQFLTPFAVFESKNEFNKQMEYVNRIHDSYDSDIGTLINYLSGITQVSQPIETILREIVAKALQDIDAEITPEIKIDYGGQGTENDINYMFMHLILQRRMQLKMKIKIYLLTTFTFLIVICEVVTKRCPKGWFSIGDTECLKLFPTKKSHEESKQLCNRFGGHLLTIESEVKQREVSNYVRENVPESRNTIWTWLGAKRLNESNTFVWDNGKQMVYTNWAMVFANIENTDCIQMAVNKGNESSWFTTYCDSHLAYTVCQISLKNENTNACPLGWELRSDKCYFYDEKAVTFAEAKMTCDEMHGSKLVSLYSSEDHLNLIEHTYDVNSALSPIWLGLSRAAGIESQFLWEDDNEISYEAWAVGQPLTTFINQLNSCAITGLPESFGNWFAVPCNLKYSVVCEKDAKQSNEELSNHKSKQCEKGWQRFRNRKCYKFFNDATMRHAVAKS</sequence>
<dbReference type="OrthoDB" id="6480597at2759"/>
<dbReference type="GO" id="GO:0006508">
    <property type="term" value="P:proteolysis"/>
    <property type="evidence" value="ECO:0007669"/>
    <property type="project" value="InterPro"/>
</dbReference>
<reference evidence="4 5" key="1">
    <citation type="journal article" date="2018" name="Gigascience">
        <title>Genomes of trombidid mites reveal novel predicted allergens and laterally-transferred genes associated with secondary metabolism.</title>
        <authorList>
            <person name="Dong X."/>
            <person name="Chaisiri K."/>
            <person name="Xia D."/>
            <person name="Armstrong S.D."/>
            <person name="Fang Y."/>
            <person name="Donnelly M.J."/>
            <person name="Kadowaki T."/>
            <person name="McGarry J.W."/>
            <person name="Darby A.C."/>
            <person name="Makepeace B.L."/>
        </authorList>
    </citation>
    <scope>NUCLEOTIDE SEQUENCE [LARGE SCALE GENOMIC DNA]</scope>
    <source>
        <strain evidence="4">UoL-UT</strain>
    </source>
</reference>
<accession>A0A443S3C3</accession>
<feature type="transmembrane region" description="Helical" evidence="1">
    <location>
        <begin position="188"/>
        <end position="205"/>
    </location>
</feature>
<proteinExistence type="predicted"/>
<dbReference type="SUPFAM" id="SSF52129">
    <property type="entry name" value="Caspase-like"/>
    <property type="match status" value="1"/>
</dbReference>
<feature type="domain" description="C-type lectin" evidence="2">
    <location>
        <begin position="357"/>
        <end position="481"/>
    </location>
</feature>
<dbReference type="SMART" id="SM00034">
    <property type="entry name" value="CLECT"/>
    <property type="match status" value="2"/>
</dbReference>
<dbReference type="InterPro" id="IPR001304">
    <property type="entry name" value="C-type_lectin-like"/>
</dbReference>
<evidence type="ECO:0000313" key="5">
    <source>
        <dbReference type="Proteomes" id="UP000288716"/>
    </source>
</evidence>
<evidence type="ECO:0000256" key="1">
    <source>
        <dbReference type="SAM" id="Phobius"/>
    </source>
</evidence>
<dbReference type="Pfam" id="PF00059">
    <property type="entry name" value="Lectin_C"/>
    <property type="match status" value="2"/>
</dbReference>
<dbReference type="EMBL" id="NCKV01010177">
    <property type="protein sequence ID" value="RWS21971.1"/>
    <property type="molecule type" value="Genomic_DNA"/>
</dbReference>
<evidence type="ECO:0000313" key="4">
    <source>
        <dbReference type="EMBL" id="RWS21971.1"/>
    </source>
</evidence>